<evidence type="ECO:0000256" key="5">
    <source>
        <dbReference type="ARBA" id="ARBA00023180"/>
    </source>
</evidence>
<dbReference type="GO" id="GO:0005886">
    <property type="term" value="C:plasma membrane"/>
    <property type="evidence" value="ECO:0007669"/>
    <property type="project" value="TreeGrafter"/>
</dbReference>
<protein>
    <recommendedName>
        <fullName evidence="7">Tetraspanin-1</fullName>
    </recommendedName>
</protein>
<evidence type="ECO:0000313" key="12">
    <source>
        <dbReference type="EMBL" id="KAK2889247.1"/>
    </source>
</evidence>
<name>A0AA88PN56_9TELE</name>
<keyword evidence="13" id="KW-1185">Reference proteome</keyword>
<evidence type="ECO:0000256" key="10">
    <source>
        <dbReference type="SAM" id="MobiDB-lite"/>
    </source>
</evidence>
<dbReference type="GO" id="GO:0005765">
    <property type="term" value="C:lysosomal membrane"/>
    <property type="evidence" value="ECO:0007669"/>
    <property type="project" value="UniProtKB-SubCell"/>
</dbReference>
<accession>A0AA88PN56</accession>
<feature type="compositionally biased region" description="Basic and acidic residues" evidence="10">
    <location>
        <begin position="1"/>
        <end position="32"/>
    </location>
</feature>
<keyword evidence="4 11" id="KW-0472">Membrane</keyword>
<feature type="transmembrane region" description="Helical" evidence="11">
    <location>
        <begin position="163"/>
        <end position="188"/>
    </location>
</feature>
<reference evidence="12" key="1">
    <citation type="submission" date="2023-08" db="EMBL/GenBank/DDBJ databases">
        <title>Chromosome-level Genome Assembly of mud carp (Cirrhinus molitorella).</title>
        <authorList>
            <person name="Liu H."/>
        </authorList>
    </citation>
    <scope>NUCLEOTIDE SEQUENCE</scope>
    <source>
        <strain evidence="12">Prfri</strain>
        <tissue evidence="12">Muscle</tissue>
    </source>
</reference>
<evidence type="ECO:0000256" key="1">
    <source>
        <dbReference type="ARBA" id="ARBA00004155"/>
    </source>
</evidence>
<comment type="subunit">
    <text evidence="8">Interacts with SLC19A2. Interacts with NTRK1/TRKA.</text>
</comment>
<dbReference type="InterPro" id="IPR008952">
    <property type="entry name" value="Tetraspanin_EC2_sf"/>
</dbReference>
<organism evidence="12 13">
    <name type="scientific">Cirrhinus molitorella</name>
    <name type="common">mud carp</name>
    <dbReference type="NCBI Taxonomy" id="172907"/>
    <lineage>
        <taxon>Eukaryota</taxon>
        <taxon>Metazoa</taxon>
        <taxon>Chordata</taxon>
        <taxon>Craniata</taxon>
        <taxon>Vertebrata</taxon>
        <taxon>Euteleostomi</taxon>
        <taxon>Actinopterygii</taxon>
        <taxon>Neopterygii</taxon>
        <taxon>Teleostei</taxon>
        <taxon>Ostariophysi</taxon>
        <taxon>Cypriniformes</taxon>
        <taxon>Cyprinidae</taxon>
        <taxon>Labeoninae</taxon>
        <taxon>Labeonini</taxon>
        <taxon>Cirrhinus</taxon>
    </lineage>
</organism>
<comment type="subcellular location">
    <subcellularLocation>
        <location evidence="1">Lysosome membrane</location>
        <topology evidence="1">Multi-pass membrane protein</topology>
    </subcellularLocation>
</comment>
<evidence type="ECO:0000256" key="3">
    <source>
        <dbReference type="ARBA" id="ARBA00022989"/>
    </source>
</evidence>
<dbReference type="PANTHER" id="PTHR19282:SF216">
    <property type="entry name" value="TETRASPANIN-1"/>
    <property type="match status" value="1"/>
</dbReference>
<dbReference type="Gene3D" id="1.10.1450.10">
    <property type="entry name" value="Tetraspanin"/>
    <property type="match status" value="1"/>
</dbReference>
<sequence>MKLLRDKECEKEGGRMSVREGTSKSNHSEKRMTVWKQQRMGRRNSIAPSRSTPQEYLLQYKRTKETKQKRTQRKVRFKMGCFTFVKVVMVVFNLLICLAGMCLAAAGIWVTVDGDSFMKILPPFTDDFHSHVNVGIFSITIGAVMTLLGLLGCCGAQKESKCLLIMFFSIILVICIAETAAAIVALVYSSYTEIILKAWATPGLKEQYGKDKILTDLWNSTMTTLQCCGFSNYTDFSGSYYYEQNGLYPPTCCAGSELFPCDEDNADFSNVVGCFKQIVQIIQSKISIVGGIAAGVTAVEVAAMGVSMYLYCYLDKKAT</sequence>
<evidence type="ECO:0000256" key="9">
    <source>
        <dbReference type="ARBA" id="ARBA00054958"/>
    </source>
</evidence>
<dbReference type="PRINTS" id="PR00259">
    <property type="entry name" value="TMFOUR"/>
</dbReference>
<keyword evidence="6" id="KW-0458">Lysosome</keyword>
<keyword evidence="3 11" id="KW-1133">Transmembrane helix</keyword>
<dbReference type="InterPro" id="IPR018499">
    <property type="entry name" value="Tetraspanin/Peripherin"/>
</dbReference>
<feature type="region of interest" description="Disordered" evidence="10">
    <location>
        <begin position="1"/>
        <end position="48"/>
    </location>
</feature>
<dbReference type="CDD" id="cd03156">
    <property type="entry name" value="uroplakin_I_like_LEL"/>
    <property type="match status" value="1"/>
</dbReference>
<feature type="transmembrane region" description="Helical" evidence="11">
    <location>
        <begin position="79"/>
        <end position="112"/>
    </location>
</feature>
<evidence type="ECO:0000256" key="6">
    <source>
        <dbReference type="ARBA" id="ARBA00023228"/>
    </source>
</evidence>
<dbReference type="Proteomes" id="UP001187343">
    <property type="component" value="Unassembled WGS sequence"/>
</dbReference>
<proteinExistence type="predicted"/>
<evidence type="ECO:0000256" key="4">
    <source>
        <dbReference type="ARBA" id="ARBA00023136"/>
    </source>
</evidence>
<keyword evidence="2 11" id="KW-0812">Transmembrane</keyword>
<dbReference type="FunFam" id="1.10.1450.10:FF:000020">
    <property type="entry name" value="Tetraspanin"/>
    <property type="match status" value="1"/>
</dbReference>
<dbReference type="PANTHER" id="PTHR19282">
    <property type="entry name" value="TETRASPANIN"/>
    <property type="match status" value="1"/>
</dbReference>
<evidence type="ECO:0000256" key="11">
    <source>
        <dbReference type="SAM" id="Phobius"/>
    </source>
</evidence>
<evidence type="ECO:0000256" key="7">
    <source>
        <dbReference type="ARBA" id="ARBA00039676"/>
    </source>
</evidence>
<evidence type="ECO:0000256" key="2">
    <source>
        <dbReference type="ARBA" id="ARBA00022692"/>
    </source>
</evidence>
<dbReference type="AlphaFoldDB" id="A0AA88PN56"/>
<comment type="function">
    <text evidence="9">Structural component of specialized membrane microdomains known as tetraspanin-enriched microdomains (TERMs), which act as platforms for receptor clustering and signaling. Participates thereby in diverse biological functions such as cell signal transduction, adhesion, migration and protein trafficking. Regulates neuronal differentiation in response to NGF by facilitating NGF-mediated activation of NTRK1/TRKA receptor tyrosine kinase and subsequent downstream signaling pathways. Plays a role in the inhibition of TNFalpha-induced apoptosis. Mechanistically, inhibits the NF-kappa-B signaling pathway by blocking phosphorylation of CHUK. Also promotes the stability of the thiamine transporter 1/SLC19A2 in intestinal epithelial cells leading to an increase of thiamine uptake process.</text>
</comment>
<keyword evidence="5" id="KW-0325">Glycoprotein</keyword>
<feature type="transmembrane region" description="Helical" evidence="11">
    <location>
        <begin position="132"/>
        <end position="151"/>
    </location>
</feature>
<evidence type="ECO:0000313" key="13">
    <source>
        <dbReference type="Proteomes" id="UP001187343"/>
    </source>
</evidence>
<dbReference type="EMBL" id="JAUYZG010000014">
    <property type="protein sequence ID" value="KAK2889247.1"/>
    <property type="molecule type" value="Genomic_DNA"/>
</dbReference>
<gene>
    <name evidence="12" type="ORF">Q8A67_014622</name>
</gene>
<dbReference type="Pfam" id="PF00335">
    <property type="entry name" value="Tetraspanin"/>
    <property type="match status" value="1"/>
</dbReference>
<dbReference type="SUPFAM" id="SSF48652">
    <property type="entry name" value="Tetraspanin"/>
    <property type="match status" value="1"/>
</dbReference>
<evidence type="ECO:0000256" key="8">
    <source>
        <dbReference type="ARBA" id="ARBA00046464"/>
    </source>
</evidence>
<comment type="caution">
    <text evidence="12">The sequence shown here is derived from an EMBL/GenBank/DDBJ whole genome shotgun (WGS) entry which is preliminary data.</text>
</comment>